<gene>
    <name evidence="1" type="ORF">NNC64_06105</name>
</gene>
<dbReference type="EMBL" id="JANDWZ010000009">
    <property type="protein sequence ID" value="MCP9564142.1"/>
    <property type="molecule type" value="Genomic_DNA"/>
</dbReference>
<name>A0AAW5IGI5_9BACT</name>
<protein>
    <recommendedName>
        <fullName evidence="3">7-cyano-7-deazaguanine synthase</fullName>
    </recommendedName>
</protein>
<sequence>MEYIILKEVVLKGNRCEYVCEFPDSLSKYLVDVNQNLFIELPAQYEANSVPKGILTIPFVGSFLCVSMMFNVGIKVPVLDKTFFESLSSVKDAYKKMYPYAEFCFDVLPDKIVDCTYDVQQTPSIFFTGGLDATSALIDRIAEKPLLVNIWGGDLLLNDVDAHKELSHYFDRITKQIGNQYVFVKSNCRRYFNELELENRLAQIIKPEHNHGWWASIAHILSMTTVIAPIEYLTRTGLHYIGSGYASNSIGFDANNQDMVKSIRYASCRFYLVDDNLDRNDKAKKIIDYCSKANLKVELKVCWYSTASHNCSHCEKCYRTMLNILSHHGDPNDYGFVIDSKGYKRMHRFAKYHEVNKAFWEENKKEFEADADYWRKNKDMSWILDIEFNNPKRLAIYKVYSKARIFLGSIKRRIIGG</sequence>
<dbReference type="Proteomes" id="UP001205531">
    <property type="component" value="Unassembled WGS sequence"/>
</dbReference>
<evidence type="ECO:0008006" key="3">
    <source>
        <dbReference type="Google" id="ProtNLM"/>
    </source>
</evidence>
<organism evidence="1 2">
    <name type="scientific">Segatella copri</name>
    <dbReference type="NCBI Taxonomy" id="165179"/>
    <lineage>
        <taxon>Bacteria</taxon>
        <taxon>Pseudomonadati</taxon>
        <taxon>Bacteroidota</taxon>
        <taxon>Bacteroidia</taxon>
        <taxon>Bacteroidales</taxon>
        <taxon>Prevotellaceae</taxon>
        <taxon>Segatella</taxon>
    </lineage>
</organism>
<dbReference type="AlphaFoldDB" id="A0AAW5IGI5"/>
<comment type="caution">
    <text evidence="1">The sequence shown here is derived from an EMBL/GenBank/DDBJ whole genome shotgun (WGS) entry which is preliminary data.</text>
</comment>
<evidence type="ECO:0000313" key="2">
    <source>
        <dbReference type="Proteomes" id="UP001205531"/>
    </source>
</evidence>
<reference evidence="1" key="1">
    <citation type="submission" date="2022-07" db="EMBL/GenBank/DDBJ databases">
        <title>Prevotella copri.</title>
        <authorList>
            <person name="Yang C."/>
        </authorList>
    </citation>
    <scope>NUCLEOTIDE SEQUENCE</scope>
    <source>
        <strain evidence="1">HF2107</strain>
    </source>
</reference>
<dbReference type="RefSeq" id="WP_254951609.1">
    <property type="nucleotide sequence ID" value="NZ_JANDWY010000010.1"/>
</dbReference>
<evidence type="ECO:0000313" key="1">
    <source>
        <dbReference type="EMBL" id="MCP9564142.1"/>
    </source>
</evidence>
<accession>A0AAW5IGI5</accession>
<proteinExistence type="predicted"/>